<gene>
    <name evidence="1" type="ORF">BDZ94DRAFT_1249220</name>
</gene>
<proteinExistence type="predicted"/>
<dbReference type="Proteomes" id="UP000807353">
    <property type="component" value="Unassembled WGS sequence"/>
</dbReference>
<keyword evidence="2" id="KW-1185">Reference proteome</keyword>
<comment type="caution">
    <text evidence="1">The sequence shown here is derived from an EMBL/GenBank/DDBJ whole genome shotgun (WGS) entry which is preliminary data.</text>
</comment>
<organism evidence="1 2">
    <name type="scientific">Collybia nuda</name>
    <dbReference type="NCBI Taxonomy" id="64659"/>
    <lineage>
        <taxon>Eukaryota</taxon>
        <taxon>Fungi</taxon>
        <taxon>Dikarya</taxon>
        <taxon>Basidiomycota</taxon>
        <taxon>Agaricomycotina</taxon>
        <taxon>Agaricomycetes</taxon>
        <taxon>Agaricomycetidae</taxon>
        <taxon>Agaricales</taxon>
        <taxon>Tricholomatineae</taxon>
        <taxon>Clitocybaceae</taxon>
        <taxon>Collybia</taxon>
    </lineage>
</organism>
<name>A0A9P5YEG8_9AGAR</name>
<dbReference type="EMBL" id="MU150237">
    <property type="protein sequence ID" value="KAF9467383.1"/>
    <property type="molecule type" value="Genomic_DNA"/>
</dbReference>
<evidence type="ECO:0000313" key="2">
    <source>
        <dbReference type="Proteomes" id="UP000807353"/>
    </source>
</evidence>
<accession>A0A9P5YEG8</accession>
<sequence>SSLCQYNDVWGILGWGFIEGSVGYYGTARKRWHIDLRLQYHFISFVPSAGNIRLPISFRSEAKSQSRGLSEPVNSLCISSGCFTGRVSMVYN</sequence>
<reference evidence="1" key="1">
    <citation type="submission" date="2020-11" db="EMBL/GenBank/DDBJ databases">
        <authorList>
            <consortium name="DOE Joint Genome Institute"/>
            <person name="Ahrendt S."/>
            <person name="Riley R."/>
            <person name="Andreopoulos W."/>
            <person name="Labutti K."/>
            <person name="Pangilinan J."/>
            <person name="Ruiz-Duenas F.J."/>
            <person name="Barrasa J.M."/>
            <person name="Sanchez-Garcia M."/>
            <person name="Camarero S."/>
            <person name="Miyauchi S."/>
            <person name="Serrano A."/>
            <person name="Linde D."/>
            <person name="Babiker R."/>
            <person name="Drula E."/>
            <person name="Ayuso-Fernandez I."/>
            <person name="Pacheco R."/>
            <person name="Padilla G."/>
            <person name="Ferreira P."/>
            <person name="Barriuso J."/>
            <person name="Kellner H."/>
            <person name="Castanera R."/>
            <person name="Alfaro M."/>
            <person name="Ramirez L."/>
            <person name="Pisabarro A.G."/>
            <person name="Kuo A."/>
            <person name="Tritt A."/>
            <person name="Lipzen A."/>
            <person name="He G."/>
            <person name="Yan M."/>
            <person name="Ng V."/>
            <person name="Cullen D."/>
            <person name="Martin F."/>
            <person name="Rosso M.-N."/>
            <person name="Henrissat B."/>
            <person name="Hibbett D."/>
            <person name="Martinez A.T."/>
            <person name="Grigoriev I.V."/>
        </authorList>
    </citation>
    <scope>NUCLEOTIDE SEQUENCE</scope>
    <source>
        <strain evidence="1">CBS 247.69</strain>
    </source>
</reference>
<feature type="non-terminal residue" evidence="1">
    <location>
        <position position="1"/>
    </location>
</feature>
<dbReference type="AlphaFoldDB" id="A0A9P5YEG8"/>
<evidence type="ECO:0000313" key="1">
    <source>
        <dbReference type="EMBL" id="KAF9467383.1"/>
    </source>
</evidence>
<protein>
    <submittedName>
        <fullName evidence="1">Uncharacterized protein</fullName>
    </submittedName>
</protein>